<keyword evidence="5" id="KW-1185">Reference proteome</keyword>
<keyword evidence="2" id="KW-1133">Transmembrane helix</keyword>
<dbReference type="AlphaFoldDB" id="A0A6I2MEF9"/>
<keyword evidence="1" id="KW-0175">Coiled coil</keyword>
<feature type="coiled-coil region" evidence="1">
    <location>
        <begin position="201"/>
        <end position="228"/>
    </location>
</feature>
<reference evidence="4 5" key="1">
    <citation type="submission" date="2019-11" db="EMBL/GenBank/DDBJ databases">
        <title>Bacillus idriensis genome.</title>
        <authorList>
            <person name="Konopka E.N."/>
            <person name="Newman J.D."/>
        </authorList>
    </citation>
    <scope>NUCLEOTIDE SEQUENCE [LARGE SCALE GENOMIC DNA]</scope>
    <source>
        <strain evidence="4 5">DSM 19097</strain>
    </source>
</reference>
<evidence type="ECO:0000256" key="2">
    <source>
        <dbReference type="SAM" id="Phobius"/>
    </source>
</evidence>
<keyword evidence="2" id="KW-0472">Membrane</keyword>
<feature type="signal peptide" evidence="3">
    <location>
        <begin position="1"/>
        <end position="24"/>
    </location>
</feature>
<evidence type="ECO:0000256" key="3">
    <source>
        <dbReference type="SAM" id="SignalP"/>
    </source>
</evidence>
<evidence type="ECO:0000256" key="1">
    <source>
        <dbReference type="SAM" id="Coils"/>
    </source>
</evidence>
<dbReference type="RefSeq" id="WP_154319157.1">
    <property type="nucleotide sequence ID" value="NZ_CAJFZX010000001.1"/>
</dbReference>
<dbReference type="Proteomes" id="UP000441585">
    <property type="component" value="Unassembled WGS sequence"/>
</dbReference>
<keyword evidence="2" id="KW-0812">Transmembrane</keyword>
<feature type="transmembrane region" description="Helical" evidence="2">
    <location>
        <begin position="231"/>
        <end position="251"/>
    </location>
</feature>
<evidence type="ECO:0000313" key="4">
    <source>
        <dbReference type="EMBL" id="MRX55724.1"/>
    </source>
</evidence>
<accession>A0A6I2MEF9</accession>
<comment type="caution">
    <text evidence="4">The sequence shown here is derived from an EMBL/GenBank/DDBJ whole genome shotgun (WGS) entry which is preliminary data.</text>
</comment>
<organism evidence="4 5">
    <name type="scientific">Metabacillus idriensis</name>
    <dbReference type="NCBI Taxonomy" id="324768"/>
    <lineage>
        <taxon>Bacteria</taxon>
        <taxon>Bacillati</taxon>
        <taxon>Bacillota</taxon>
        <taxon>Bacilli</taxon>
        <taxon>Bacillales</taxon>
        <taxon>Bacillaceae</taxon>
        <taxon>Metabacillus</taxon>
    </lineage>
</organism>
<name>A0A6I2MEF9_9BACI</name>
<dbReference type="NCBIfam" id="TIGR02878">
    <property type="entry name" value="spore_ypjB"/>
    <property type="match status" value="1"/>
</dbReference>
<dbReference type="InterPro" id="IPR014231">
    <property type="entry name" value="Spore_YpjB"/>
</dbReference>
<protein>
    <submittedName>
        <fullName evidence="4">Sporulation protein YpjB</fullName>
    </submittedName>
</protein>
<dbReference type="Pfam" id="PF09577">
    <property type="entry name" value="Spore_YpjB"/>
    <property type="match status" value="1"/>
</dbReference>
<gene>
    <name evidence="4" type="primary">ypjB</name>
    <name evidence="4" type="ORF">GJU41_17310</name>
</gene>
<keyword evidence="3" id="KW-0732">Signal</keyword>
<feature type="chain" id="PRO_5026133755" evidence="3">
    <location>
        <begin position="25"/>
        <end position="269"/>
    </location>
</feature>
<evidence type="ECO:0000313" key="5">
    <source>
        <dbReference type="Proteomes" id="UP000441585"/>
    </source>
</evidence>
<sequence>MKKRMIVMAVFVVMIVALPYWALADHQAEHTDKWDDLNKLTDTALQLSKQNRFEESRKLIDYFQREFEESVKGDGGISATDIRTISASQQTAAKMLQENGITHDEKVRALIQLRLVVDAAASEHQPLWSSMEEPVMSAFSQVKGDVESGDHQSFQQNWAEFVSLYETVYPSMMMDLDSEQLKRMDAHRSVVEDAIFTQIPVESQVNQLALMEEELQDLFNRVKEDEADPSLWWVMISTGSIIFMSLTYTGWRKYRGEKEKMNRERDMNK</sequence>
<proteinExistence type="predicted"/>
<dbReference type="EMBL" id="WKKF01000006">
    <property type="protein sequence ID" value="MRX55724.1"/>
    <property type="molecule type" value="Genomic_DNA"/>
</dbReference>